<evidence type="ECO:0000313" key="4">
    <source>
        <dbReference type="Proteomes" id="UP000005824"/>
    </source>
</evidence>
<dbReference type="Pfam" id="PF00753">
    <property type="entry name" value="Lactamase_B"/>
    <property type="match status" value="1"/>
</dbReference>
<dbReference type="InterPro" id="IPR036866">
    <property type="entry name" value="RibonucZ/Hydroxyglut_hydro"/>
</dbReference>
<evidence type="ECO:0000313" key="3">
    <source>
        <dbReference type="EMBL" id="EDY20500.1"/>
    </source>
</evidence>
<evidence type="ECO:0000259" key="2">
    <source>
        <dbReference type="SMART" id="SM00849"/>
    </source>
</evidence>
<organism evidence="3 4">
    <name type="scientific">Chthoniobacter flavus Ellin428</name>
    <dbReference type="NCBI Taxonomy" id="497964"/>
    <lineage>
        <taxon>Bacteria</taxon>
        <taxon>Pseudomonadati</taxon>
        <taxon>Verrucomicrobiota</taxon>
        <taxon>Spartobacteria</taxon>
        <taxon>Chthoniobacterales</taxon>
        <taxon>Chthoniobacteraceae</taxon>
        <taxon>Chthoniobacter</taxon>
    </lineage>
</organism>
<protein>
    <submittedName>
        <fullName evidence="3">Beta-lactamase domain protein</fullName>
    </submittedName>
</protein>
<dbReference type="InParanoid" id="B4CYF9"/>
<evidence type="ECO:0000256" key="1">
    <source>
        <dbReference type="SAM" id="MobiDB-lite"/>
    </source>
</evidence>
<dbReference type="STRING" id="497964.CfE428DRAFT_1697"/>
<dbReference type="InterPro" id="IPR050698">
    <property type="entry name" value="MBL"/>
</dbReference>
<dbReference type="EMBL" id="ABVL01000004">
    <property type="protein sequence ID" value="EDY20500.1"/>
    <property type="molecule type" value="Genomic_DNA"/>
</dbReference>
<dbReference type="CDD" id="cd16295">
    <property type="entry name" value="TTHA0252-CPSF-like_MBL-fold"/>
    <property type="match status" value="1"/>
</dbReference>
<dbReference type="PANTHER" id="PTHR11203">
    <property type="entry name" value="CLEAVAGE AND POLYADENYLATION SPECIFICITY FACTOR FAMILY MEMBER"/>
    <property type="match status" value="1"/>
</dbReference>
<name>B4CYF9_9BACT</name>
<gene>
    <name evidence="3" type="ORF">CfE428DRAFT_1697</name>
</gene>
<dbReference type="SUPFAM" id="SSF56281">
    <property type="entry name" value="Metallo-hydrolase/oxidoreductase"/>
    <property type="match status" value="1"/>
</dbReference>
<dbReference type="AlphaFoldDB" id="B4CYF9"/>
<feature type="domain" description="Metallo-beta-lactamase" evidence="2">
    <location>
        <begin position="16"/>
        <end position="225"/>
    </location>
</feature>
<dbReference type="eggNOG" id="COG1236">
    <property type="taxonomic scope" value="Bacteria"/>
</dbReference>
<dbReference type="PANTHER" id="PTHR11203:SF37">
    <property type="entry name" value="INTEGRATOR COMPLEX SUBUNIT 11"/>
    <property type="match status" value="1"/>
</dbReference>
<comment type="caution">
    <text evidence="3">The sequence shown here is derived from an EMBL/GenBank/DDBJ whole genome shotgun (WGS) entry which is preliminary data.</text>
</comment>
<dbReference type="RefSeq" id="WP_006979023.1">
    <property type="nucleotide sequence ID" value="NZ_ABVL01000004.1"/>
</dbReference>
<sequence>MGGLTFTNLTRQIEIGANCYCLDLAGKRIVLDSGLHPRFDGTAALPDFSRLPDGTADAIILSHAHQDHVGSMPVLMRRQPQAPVFMTEATRLLSDVMLHNSVNVMTKKRDEGITEYPLFTHREVDVAFKRWRPVPLHTRFDVTGERLLPSEDAELSFEFFDAGHILGSVGTLIRAQGRKIFYTGDVQFDDQTIMQGAQFPEEELDVLIIETTRGDRATPEGFTRHGEELRFAMAIRRPSIATPASSSRFSPSARRRKSSRCSTNSGAAISSASAQSTSAASVRN</sequence>
<dbReference type="SMART" id="SM00849">
    <property type="entry name" value="Lactamase_B"/>
    <property type="match status" value="1"/>
</dbReference>
<keyword evidence="4" id="KW-1185">Reference proteome</keyword>
<accession>B4CYF9</accession>
<proteinExistence type="predicted"/>
<feature type="compositionally biased region" description="Low complexity" evidence="1">
    <location>
        <begin position="260"/>
        <end position="284"/>
    </location>
</feature>
<dbReference type="InterPro" id="IPR001279">
    <property type="entry name" value="Metallo-B-lactamas"/>
</dbReference>
<reference evidence="3 4" key="1">
    <citation type="journal article" date="2011" name="J. Bacteriol.">
        <title>Genome sequence of Chthoniobacter flavus Ellin428, an aerobic heterotrophic soil bacterium.</title>
        <authorList>
            <person name="Kant R."/>
            <person name="van Passel M.W."/>
            <person name="Palva A."/>
            <person name="Lucas S."/>
            <person name="Lapidus A."/>
            <person name="Glavina Del Rio T."/>
            <person name="Dalin E."/>
            <person name="Tice H."/>
            <person name="Bruce D."/>
            <person name="Goodwin L."/>
            <person name="Pitluck S."/>
            <person name="Larimer F.W."/>
            <person name="Land M.L."/>
            <person name="Hauser L."/>
            <person name="Sangwan P."/>
            <person name="de Vos W.M."/>
            <person name="Janssen P.H."/>
            <person name="Smidt H."/>
        </authorList>
    </citation>
    <scope>NUCLEOTIDE SEQUENCE [LARGE SCALE GENOMIC DNA]</scope>
    <source>
        <strain evidence="3 4">Ellin428</strain>
    </source>
</reference>
<dbReference type="Proteomes" id="UP000005824">
    <property type="component" value="Unassembled WGS sequence"/>
</dbReference>
<dbReference type="GO" id="GO:0004521">
    <property type="term" value="F:RNA endonuclease activity"/>
    <property type="evidence" value="ECO:0007669"/>
    <property type="project" value="TreeGrafter"/>
</dbReference>
<dbReference type="Gene3D" id="3.60.15.10">
    <property type="entry name" value="Ribonuclease Z/Hydroxyacylglutathione hydrolase-like"/>
    <property type="match status" value="1"/>
</dbReference>
<feature type="region of interest" description="Disordered" evidence="1">
    <location>
        <begin position="242"/>
        <end position="284"/>
    </location>
</feature>